<keyword evidence="2" id="KW-1185">Reference proteome</keyword>
<comment type="caution">
    <text evidence="1">The sequence shown here is derived from an EMBL/GenBank/DDBJ whole genome shotgun (WGS) entry which is preliminary data.</text>
</comment>
<name>A0ACC7M6T6_9BURK</name>
<proteinExistence type="predicted"/>
<accession>A0ACC7M6T6</accession>
<sequence>MKTSIPTLSLVLAAAGVFNPWCSAAPAATLEHNEFDATLLAPYHGDVRDARTFTLSFEYPGLQAGRKARRPVTWRLELVTPSGRRVAQWQGRLALGGTPRDVAVRWSGILAGRRPTPGIYRVRLHAASGSETADQAWDIAVGSVPAPALPAFSPLPTGRARMMAMPAPGALPYTVYYGNLHSQTRDSDGGGPVDNCHGAQDPQTAPYGPDAAYPYARRHGLDFLMVSEHNHMYDGSDGTNLDADPAQAKALYRAGLKTARDYSDANPGFLALYGMEWGVIGNGGHLNIFDSDELLGWEKNGKGELLADTPTAKSDYAALYALMRQRGLTGQFNHPALTGQFTVNGTPLAYTPDGDAVMALCEVVNSSAFSVSENEGETRRSNFELACNKLLEAGYHVAFSSNQDNHCANWGASYSNRSAVLIPNGVPLMRASFLEAVRARRVFATMDKDAQVVLTANGHLMGERFDNTGALRLQVAYASATGRQAATVAIIEGVPGRNGDVSQLSDKADVTTAPAPGAHFYYAKVTQDDGRILWSAPVWVTQQP</sequence>
<evidence type="ECO:0000313" key="2">
    <source>
        <dbReference type="Proteomes" id="UP001168096"/>
    </source>
</evidence>
<protein>
    <submittedName>
        <fullName evidence="1">CehA/McbA family metallohydrolase</fullName>
    </submittedName>
</protein>
<dbReference type="EMBL" id="JASNRB020000004">
    <property type="protein sequence ID" value="MFJ1467592.1"/>
    <property type="molecule type" value="Genomic_DNA"/>
</dbReference>
<organism evidence="1 2">
    <name type="scientific">Massilia orientalis</name>
    <dbReference type="NCBI Taxonomy" id="3050128"/>
    <lineage>
        <taxon>Bacteria</taxon>
        <taxon>Pseudomonadati</taxon>
        <taxon>Pseudomonadota</taxon>
        <taxon>Betaproteobacteria</taxon>
        <taxon>Burkholderiales</taxon>
        <taxon>Oxalobacteraceae</taxon>
        <taxon>Telluria group</taxon>
        <taxon>Massilia</taxon>
    </lineage>
</organism>
<reference evidence="1" key="1">
    <citation type="submission" date="2024-11" db="EMBL/GenBank/DDBJ databases">
        <title>Description of Massilia orientalis sp. nov., isolated from rhizosphere soil of Ageratina adenophora.</title>
        <authorList>
            <person name="Wang Y."/>
        </authorList>
    </citation>
    <scope>NUCLEOTIDE SEQUENCE</scope>
    <source>
        <strain evidence="1">YIM B02787</strain>
    </source>
</reference>
<gene>
    <name evidence="1" type="ORF">QPK29_007685</name>
</gene>
<evidence type="ECO:0000313" key="1">
    <source>
        <dbReference type="EMBL" id="MFJ1467592.1"/>
    </source>
</evidence>
<dbReference type="Proteomes" id="UP001168096">
    <property type="component" value="Unassembled WGS sequence"/>
</dbReference>